<reference evidence="2" key="2">
    <citation type="journal article" date="2022" name="Sci. Total Environ.">
        <title>Prevalence, transmission, and molecular epidemiology of tet(X)-positive bacteria among humans, animals, and environmental niches in China: An epidemiological, and genomic-based study.</title>
        <authorList>
            <person name="Dong N."/>
            <person name="Zeng Y."/>
            <person name="Cai C."/>
            <person name="Sun C."/>
            <person name="Lu J."/>
            <person name="Liu C."/>
            <person name="Zhou H."/>
            <person name="Sun Q."/>
            <person name="Shu L."/>
            <person name="Wang H."/>
            <person name="Wang Y."/>
            <person name="Wang S."/>
            <person name="Wu C."/>
            <person name="Chan E.W."/>
            <person name="Chen G."/>
            <person name="Shen Z."/>
            <person name="Chen S."/>
            <person name="Zhang R."/>
        </authorList>
    </citation>
    <scope>NUCLEOTIDE SEQUENCE</scope>
    <source>
        <strain evidence="2">R1692</strain>
    </source>
</reference>
<protein>
    <submittedName>
        <fullName evidence="2">DUF4374 domain-containing protein</fullName>
    </submittedName>
</protein>
<comment type="caution">
    <text evidence="2">The sequence shown here is derived from an EMBL/GenBank/DDBJ whole genome shotgun (WGS) entry which is preliminary data.</text>
</comment>
<dbReference type="Proteomes" id="UP001170954">
    <property type="component" value="Unassembled WGS sequence"/>
</dbReference>
<evidence type="ECO:0000256" key="1">
    <source>
        <dbReference type="SAM" id="SignalP"/>
    </source>
</evidence>
<sequence>MFQTQIKNQTNSRLFFTICALAFGTSFTACSDEEVPKEKPRESEKVEFFIAATQGEASYLLAVPDVTKGTTSIKGKGLEADAYTAWIFPTPKVGIGLKYQKGDPGIGIGVALGPDGKIVKSGSEFQIKSRFTTYGPFQEKVLSIVGGIKVADDPKNIYSTFNFIDPANGNAVTTITKNTTNLTGNGEYATLSGVVPFGPKEFLTALVPSVINSNTGSGGASTGETKYPDSVWIASYDKDLNIKQIYGMIVSAMRRVVSVRSITLLLLKTVKIMYMSFRLQTTLAQQSQQVLSVSMQDKKHSINLIIGT</sequence>
<accession>A0ABT7NMT5</accession>
<dbReference type="InterPro" id="IPR025401">
    <property type="entry name" value="DUF4374"/>
</dbReference>
<dbReference type="PROSITE" id="PS51257">
    <property type="entry name" value="PROKAR_LIPOPROTEIN"/>
    <property type="match status" value="1"/>
</dbReference>
<gene>
    <name evidence="2" type="ORF">HX018_09715</name>
</gene>
<reference evidence="2" key="1">
    <citation type="submission" date="2020-06" db="EMBL/GenBank/DDBJ databases">
        <authorList>
            <person name="Dong N."/>
        </authorList>
    </citation>
    <scope>NUCLEOTIDE SEQUENCE</scope>
    <source>
        <strain evidence="2">R1692</strain>
    </source>
</reference>
<keyword evidence="1" id="KW-0732">Signal</keyword>
<name>A0ABT7NMT5_9SPHI</name>
<evidence type="ECO:0000313" key="3">
    <source>
        <dbReference type="Proteomes" id="UP001170954"/>
    </source>
</evidence>
<organism evidence="2 3">
    <name type="scientific">Sphingobacterium hotanense</name>
    <dbReference type="NCBI Taxonomy" id="649196"/>
    <lineage>
        <taxon>Bacteria</taxon>
        <taxon>Pseudomonadati</taxon>
        <taxon>Bacteroidota</taxon>
        <taxon>Sphingobacteriia</taxon>
        <taxon>Sphingobacteriales</taxon>
        <taxon>Sphingobacteriaceae</taxon>
        <taxon>Sphingobacterium</taxon>
    </lineage>
</organism>
<keyword evidence="3" id="KW-1185">Reference proteome</keyword>
<proteinExistence type="predicted"/>
<dbReference type="EMBL" id="JACAGK010000024">
    <property type="protein sequence ID" value="MDM1048513.1"/>
    <property type="molecule type" value="Genomic_DNA"/>
</dbReference>
<dbReference type="Pfam" id="PF14298">
    <property type="entry name" value="DUF4374"/>
    <property type="match status" value="1"/>
</dbReference>
<feature type="signal peptide" evidence="1">
    <location>
        <begin position="1"/>
        <end position="31"/>
    </location>
</feature>
<feature type="chain" id="PRO_5046194078" evidence="1">
    <location>
        <begin position="32"/>
        <end position="308"/>
    </location>
</feature>
<evidence type="ECO:0000313" key="2">
    <source>
        <dbReference type="EMBL" id="MDM1048513.1"/>
    </source>
</evidence>